<dbReference type="InterPro" id="IPR024499">
    <property type="entry name" value="Mbeg1-like"/>
</dbReference>
<dbReference type="Pfam" id="PF11187">
    <property type="entry name" value="Mbeg1-like"/>
    <property type="match status" value="1"/>
</dbReference>
<dbReference type="Gene3D" id="3.40.50.1820">
    <property type="entry name" value="alpha/beta hydrolase"/>
    <property type="match status" value="1"/>
</dbReference>
<dbReference type="SUPFAM" id="SSF53474">
    <property type="entry name" value="alpha/beta-Hydrolases"/>
    <property type="match status" value="1"/>
</dbReference>
<sequence>MGYTDSQMIIASQIAYFDFDEALMADGGCTVREALEYTANDPDSSSGSYARYVLRLLDDLPEGKACGDWIIKDVRNDQHGSGMYACMLDTGNREALIAFRGSESDTKENLLKDWGLSDLGLFNNRLTVQQKAAQKYTEDLFRKYGDYYTYSTTGHSLGGNLAEHAAVTIPEEMRSCFDRCVNLDGPGYSAAYLTAHALEIRAMKGHLQHDSWSLVGALLNPVPGSDYRVVAAATPGKKNTLQSLLWRHDTTNVAFDKNGNMLAGSKDQLAAAVDDPVRLADLSAFGSDPERWAYLAAWNLVGEYRNARDRRYMEKDGKYDPGPAADAGPEGDFEAACAGVERIMDSLESVKSKIWDATQELERASCRIPFQDAATQEAWRRFLDDCGEMNRVSKRAEDYVEAGRSCMKEIRKAEKNVEELFRVH</sequence>
<dbReference type="AlphaFoldDB" id="I5AT80"/>
<dbReference type="InterPro" id="IPR029058">
    <property type="entry name" value="AB_hydrolase_fold"/>
</dbReference>
<dbReference type="HOGENOM" id="CLU_646809_0_0_9"/>
<protein>
    <recommendedName>
        <fullName evidence="3">Lipase (Class 3)</fullName>
    </recommendedName>
</protein>
<dbReference type="STRING" id="633697.EubceDRAFT1_1186"/>
<dbReference type="eggNOG" id="COG0596">
    <property type="taxonomic scope" value="Bacteria"/>
</dbReference>
<gene>
    <name evidence="1" type="ORF">EubceDRAFT1_1186</name>
</gene>
<keyword evidence="2" id="KW-1185">Reference proteome</keyword>
<organism evidence="1 2">
    <name type="scientific">Eubacterium cellulosolvens (strain ATCC 43171 / JCM 9499 / 6)</name>
    <name type="common">Cillobacterium cellulosolvens</name>
    <dbReference type="NCBI Taxonomy" id="633697"/>
    <lineage>
        <taxon>Bacteria</taxon>
        <taxon>Bacillati</taxon>
        <taxon>Bacillota</taxon>
        <taxon>Clostridia</taxon>
        <taxon>Eubacteriales</taxon>
        <taxon>Eubacteriaceae</taxon>
        <taxon>Eubacterium</taxon>
    </lineage>
</organism>
<evidence type="ECO:0008006" key="3">
    <source>
        <dbReference type="Google" id="ProtNLM"/>
    </source>
</evidence>
<proteinExistence type="predicted"/>
<evidence type="ECO:0000313" key="2">
    <source>
        <dbReference type="Proteomes" id="UP000005753"/>
    </source>
</evidence>
<accession>I5AT80</accession>
<name>I5AT80_EUBC6</name>
<reference evidence="1 2" key="1">
    <citation type="submission" date="2010-08" db="EMBL/GenBank/DDBJ databases">
        <authorList>
            <consortium name="US DOE Joint Genome Institute (JGI-PGF)"/>
            <person name="Lucas S."/>
            <person name="Copeland A."/>
            <person name="Lapidus A."/>
            <person name="Cheng J.-F."/>
            <person name="Bruce D."/>
            <person name="Goodwin L."/>
            <person name="Pitluck S."/>
            <person name="Land M.L."/>
            <person name="Hauser L."/>
            <person name="Chang Y.-J."/>
            <person name="Anderson I.J."/>
            <person name="Johnson E."/>
            <person name="Mulhopadhyay B."/>
            <person name="Kyrpides N."/>
            <person name="Woyke T.J."/>
        </authorList>
    </citation>
    <scope>NUCLEOTIDE SEQUENCE [LARGE SCALE GENOMIC DNA]</scope>
    <source>
        <strain evidence="1 2">6</strain>
    </source>
</reference>
<dbReference type="EMBL" id="CM001487">
    <property type="protein sequence ID" value="EIM57003.1"/>
    <property type="molecule type" value="Genomic_DNA"/>
</dbReference>
<dbReference type="Proteomes" id="UP000005753">
    <property type="component" value="Chromosome"/>
</dbReference>
<reference evidence="1 2" key="2">
    <citation type="submission" date="2012-02" db="EMBL/GenBank/DDBJ databases">
        <title>Improved High-Quality Draft sequence of Eubacterium cellulosolvens 6.</title>
        <authorList>
            <consortium name="US DOE Joint Genome Institute"/>
            <person name="Lucas S."/>
            <person name="Han J."/>
            <person name="Lapidus A."/>
            <person name="Cheng J.-F."/>
            <person name="Goodwin L."/>
            <person name="Pitluck S."/>
            <person name="Peters L."/>
            <person name="Mikhailova N."/>
            <person name="Gu W."/>
            <person name="Detter J.C."/>
            <person name="Han C."/>
            <person name="Tapia R."/>
            <person name="Land M."/>
            <person name="Hauser L."/>
            <person name="Kyrpides N."/>
            <person name="Ivanova N."/>
            <person name="Pagani I."/>
            <person name="Johnson E."/>
            <person name="Mukhopadhyay B."/>
            <person name="Anderson I."/>
            <person name="Woyke T."/>
        </authorList>
    </citation>
    <scope>NUCLEOTIDE SEQUENCE [LARGE SCALE GENOMIC DNA]</scope>
    <source>
        <strain evidence="1 2">6</strain>
    </source>
</reference>
<evidence type="ECO:0000313" key="1">
    <source>
        <dbReference type="EMBL" id="EIM57003.1"/>
    </source>
</evidence>